<evidence type="ECO:0000256" key="1">
    <source>
        <dbReference type="SAM" id="MobiDB-lite"/>
    </source>
</evidence>
<feature type="domain" description="SH3b" evidence="2">
    <location>
        <begin position="109"/>
        <end position="173"/>
    </location>
</feature>
<dbReference type="EMBL" id="JAKZEU010000009">
    <property type="protein sequence ID" value="MCQ0972191.1"/>
    <property type="molecule type" value="Genomic_DNA"/>
</dbReference>
<dbReference type="RefSeq" id="WP_255331185.1">
    <property type="nucleotide sequence ID" value="NZ_JAKZEU010000009.1"/>
</dbReference>
<feature type="compositionally biased region" description="Low complexity" evidence="1">
    <location>
        <begin position="33"/>
        <end position="46"/>
    </location>
</feature>
<accession>A0ABT1MVF9</accession>
<evidence type="ECO:0000313" key="3">
    <source>
        <dbReference type="EMBL" id="MCQ0972191.1"/>
    </source>
</evidence>
<dbReference type="Proteomes" id="UP001203945">
    <property type="component" value="Unassembled WGS sequence"/>
</dbReference>
<dbReference type="Pfam" id="PF08239">
    <property type="entry name" value="SH3_3"/>
    <property type="match status" value="1"/>
</dbReference>
<feature type="region of interest" description="Disordered" evidence="1">
    <location>
        <begin position="29"/>
        <end position="99"/>
    </location>
</feature>
<reference evidence="3 4" key="1">
    <citation type="submission" date="2022-03" db="EMBL/GenBank/DDBJ databases">
        <authorList>
            <person name="He Y."/>
        </authorList>
    </citation>
    <scope>NUCLEOTIDE SEQUENCE [LARGE SCALE GENOMIC DNA]</scope>
    <source>
        <strain evidence="3 4">TK19116</strain>
    </source>
</reference>
<protein>
    <submittedName>
        <fullName evidence="3">SH3 domain-containing protein</fullName>
    </submittedName>
</protein>
<proteinExistence type="predicted"/>
<gene>
    <name evidence="3" type="ORF">MLD63_17365</name>
</gene>
<sequence>MIRLILLTLVGLFGAFILWGEPGARDAQRATDAEVAASSEPASPEATEAEEEAVDDSAVSAETAEPIVAAEAQTPEQVQDYPGPPLRPSPEHEGEGEEAVADLAPANAGAVLYVTGTRVNFRAGPSTNDAVIGALNGGSPVEALGEPSGGWINIRDAQGRTGYMSADFLSAERPN</sequence>
<dbReference type="Gene3D" id="2.30.30.40">
    <property type="entry name" value="SH3 Domains"/>
    <property type="match status" value="1"/>
</dbReference>
<dbReference type="InterPro" id="IPR003646">
    <property type="entry name" value="SH3-like_bac-type"/>
</dbReference>
<organism evidence="3 4">
    <name type="scientific">Paracoccus albicereus</name>
    <dbReference type="NCBI Taxonomy" id="2922394"/>
    <lineage>
        <taxon>Bacteria</taxon>
        <taxon>Pseudomonadati</taxon>
        <taxon>Pseudomonadota</taxon>
        <taxon>Alphaproteobacteria</taxon>
        <taxon>Rhodobacterales</taxon>
        <taxon>Paracoccaceae</taxon>
        <taxon>Paracoccus</taxon>
    </lineage>
</organism>
<dbReference type="SMART" id="SM00287">
    <property type="entry name" value="SH3b"/>
    <property type="match status" value="1"/>
</dbReference>
<evidence type="ECO:0000259" key="2">
    <source>
        <dbReference type="PROSITE" id="PS51781"/>
    </source>
</evidence>
<dbReference type="PROSITE" id="PS51781">
    <property type="entry name" value="SH3B"/>
    <property type="match status" value="1"/>
</dbReference>
<comment type="caution">
    <text evidence="3">The sequence shown here is derived from an EMBL/GenBank/DDBJ whole genome shotgun (WGS) entry which is preliminary data.</text>
</comment>
<evidence type="ECO:0000313" key="4">
    <source>
        <dbReference type="Proteomes" id="UP001203945"/>
    </source>
</evidence>
<keyword evidence="4" id="KW-1185">Reference proteome</keyword>
<name>A0ABT1MVF9_9RHOB</name>